<dbReference type="EMBL" id="DS113423">
    <property type="protein sequence ID" value="EAY06459.1"/>
    <property type="molecule type" value="Genomic_DNA"/>
</dbReference>
<organism evidence="1 2">
    <name type="scientific">Trichomonas vaginalis (strain ATCC PRA-98 / G3)</name>
    <dbReference type="NCBI Taxonomy" id="412133"/>
    <lineage>
        <taxon>Eukaryota</taxon>
        <taxon>Metamonada</taxon>
        <taxon>Parabasalia</taxon>
        <taxon>Trichomonadida</taxon>
        <taxon>Trichomonadidae</taxon>
        <taxon>Trichomonas</taxon>
    </lineage>
</organism>
<reference evidence="1" key="2">
    <citation type="journal article" date="2007" name="Science">
        <title>Draft genome sequence of the sexually transmitted pathogen Trichomonas vaginalis.</title>
        <authorList>
            <person name="Carlton J.M."/>
            <person name="Hirt R.P."/>
            <person name="Silva J.C."/>
            <person name="Delcher A.L."/>
            <person name="Schatz M."/>
            <person name="Zhao Q."/>
            <person name="Wortman J.R."/>
            <person name="Bidwell S.L."/>
            <person name="Alsmark U.C.M."/>
            <person name="Besteiro S."/>
            <person name="Sicheritz-Ponten T."/>
            <person name="Noel C.J."/>
            <person name="Dacks J.B."/>
            <person name="Foster P.G."/>
            <person name="Simillion C."/>
            <person name="Van de Peer Y."/>
            <person name="Miranda-Saavedra D."/>
            <person name="Barton G.J."/>
            <person name="Westrop G.D."/>
            <person name="Mueller S."/>
            <person name="Dessi D."/>
            <person name="Fiori P.L."/>
            <person name="Ren Q."/>
            <person name="Paulsen I."/>
            <person name="Zhang H."/>
            <person name="Bastida-Corcuera F.D."/>
            <person name="Simoes-Barbosa A."/>
            <person name="Brown M.T."/>
            <person name="Hayes R.D."/>
            <person name="Mukherjee M."/>
            <person name="Okumura C.Y."/>
            <person name="Schneider R."/>
            <person name="Smith A.J."/>
            <person name="Vanacova S."/>
            <person name="Villalvazo M."/>
            <person name="Haas B.J."/>
            <person name="Pertea M."/>
            <person name="Feldblyum T.V."/>
            <person name="Utterback T.R."/>
            <person name="Shu C.L."/>
            <person name="Osoegawa K."/>
            <person name="de Jong P.J."/>
            <person name="Hrdy I."/>
            <person name="Horvathova L."/>
            <person name="Zubacova Z."/>
            <person name="Dolezal P."/>
            <person name="Malik S.B."/>
            <person name="Logsdon J.M. Jr."/>
            <person name="Henze K."/>
            <person name="Gupta A."/>
            <person name="Wang C.C."/>
            <person name="Dunne R.L."/>
            <person name="Upcroft J.A."/>
            <person name="Upcroft P."/>
            <person name="White O."/>
            <person name="Salzberg S.L."/>
            <person name="Tang P."/>
            <person name="Chiu C.-H."/>
            <person name="Lee Y.-S."/>
            <person name="Embley T.M."/>
            <person name="Coombs G.H."/>
            <person name="Mottram J.C."/>
            <person name="Tachezy J."/>
            <person name="Fraser-Liggett C.M."/>
            <person name="Johnson P.J."/>
        </authorList>
    </citation>
    <scope>NUCLEOTIDE SEQUENCE [LARGE SCALE GENOMIC DNA]</scope>
    <source>
        <strain evidence="1">G3</strain>
    </source>
</reference>
<sequence length="379" mass="43664">MAGKQMLPGCFFGTIFKIDFIKNEKKPDEFTPSILITNRDAFLILSRDWKNQVARVTSDQVKNAQIVDIGVKLTYRSDNKDTTVVLKTAKSSKLIMAILPETPEKPLPPPFLSTAKLAPTFKFDQAQIDKLMNNFAGIVSAFYGPFMVDRLPIVMFPDLLMCLYRFRFSQKSLPDFQDNCKQILKELKLHFCIEWANGIKKAAQFDPKQKNGYDYALRIVVNSTADMNNNQSYSNSSPTDFFKTVCELAERGDGSNLTAEAKKYVANVNNELQAEFQNTPCVDTKMVELYYKLLILLFCGTQINIAAQDIEKLTIRAIDFCLAYYSKYLEEDRFRHLRKTVDLYAHEIIRLMDKNRYDPVFRFAFIGFHLSKEILRIKL</sequence>
<gene>
    <name evidence="1" type="ORF">TVAG_149450</name>
</gene>
<dbReference type="KEGG" id="tva:4764335"/>
<protein>
    <submittedName>
        <fullName evidence="1">Uncharacterized protein</fullName>
    </submittedName>
</protein>
<name>A2ELL2_TRIV3</name>
<accession>A2ELL2</accession>
<dbReference type="AlphaFoldDB" id="A2ELL2"/>
<dbReference type="InParanoid" id="A2ELL2"/>
<dbReference type="Proteomes" id="UP000001542">
    <property type="component" value="Unassembled WGS sequence"/>
</dbReference>
<evidence type="ECO:0000313" key="2">
    <source>
        <dbReference type="Proteomes" id="UP000001542"/>
    </source>
</evidence>
<dbReference type="RefSeq" id="XP_001318682.1">
    <property type="nucleotide sequence ID" value="XM_001318647.1"/>
</dbReference>
<evidence type="ECO:0000313" key="1">
    <source>
        <dbReference type="EMBL" id="EAY06459.1"/>
    </source>
</evidence>
<dbReference type="VEuPathDB" id="TrichDB:TVAG_149450"/>
<keyword evidence="2" id="KW-1185">Reference proteome</keyword>
<reference evidence="1" key="1">
    <citation type="submission" date="2006-10" db="EMBL/GenBank/DDBJ databases">
        <authorList>
            <person name="Amadeo P."/>
            <person name="Zhao Q."/>
            <person name="Wortman J."/>
            <person name="Fraser-Liggett C."/>
            <person name="Carlton J."/>
        </authorList>
    </citation>
    <scope>NUCLEOTIDE SEQUENCE</scope>
    <source>
        <strain evidence="1">G3</strain>
    </source>
</reference>
<proteinExistence type="predicted"/>
<dbReference type="VEuPathDB" id="TrichDB:TVAGG3_0163170"/>